<evidence type="ECO:0000256" key="7">
    <source>
        <dbReference type="SAM" id="Phobius"/>
    </source>
</evidence>
<evidence type="ECO:0000256" key="6">
    <source>
        <dbReference type="ARBA" id="ARBA00023136"/>
    </source>
</evidence>
<dbReference type="AlphaFoldDB" id="A0AAN8V8D1"/>
<keyword evidence="4 7" id="KW-0812">Transmembrane</keyword>
<dbReference type="InterPro" id="IPR045035">
    <property type="entry name" value="YSL-like"/>
</dbReference>
<feature type="transmembrane region" description="Helical" evidence="7">
    <location>
        <begin position="84"/>
        <end position="103"/>
    </location>
</feature>
<keyword evidence="3" id="KW-0813">Transport</keyword>
<comment type="similarity">
    <text evidence="2">Belongs to the YSL (TC 2.A.67.2) family.</text>
</comment>
<evidence type="ECO:0000256" key="2">
    <source>
        <dbReference type="ARBA" id="ARBA00010276"/>
    </source>
</evidence>
<dbReference type="EMBL" id="JBAMMX010000012">
    <property type="protein sequence ID" value="KAK6930263.1"/>
    <property type="molecule type" value="Genomic_DNA"/>
</dbReference>
<dbReference type="Pfam" id="PF03169">
    <property type="entry name" value="OPT"/>
    <property type="match status" value="1"/>
</dbReference>
<reference evidence="8 9" key="1">
    <citation type="submission" date="2023-12" db="EMBL/GenBank/DDBJ databases">
        <title>A high-quality genome assembly for Dillenia turbinata (Dilleniales).</title>
        <authorList>
            <person name="Chanderbali A."/>
        </authorList>
    </citation>
    <scope>NUCLEOTIDE SEQUENCE [LARGE SCALE GENOMIC DNA]</scope>
    <source>
        <strain evidence="8">LSX21</strain>
        <tissue evidence="8">Leaf</tissue>
    </source>
</reference>
<protein>
    <submittedName>
        <fullName evidence="8">Uncharacterized protein</fullName>
    </submittedName>
</protein>
<keyword evidence="9" id="KW-1185">Reference proteome</keyword>
<evidence type="ECO:0000256" key="3">
    <source>
        <dbReference type="ARBA" id="ARBA00022448"/>
    </source>
</evidence>
<proteinExistence type="inferred from homology"/>
<evidence type="ECO:0000313" key="8">
    <source>
        <dbReference type="EMBL" id="KAK6930263.1"/>
    </source>
</evidence>
<dbReference type="Proteomes" id="UP001370490">
    <property type="component" value="Unassembled WGS sequence"/>
</dbReference>
<comment type="caution">
    <text evidence="8">The sequence shown here is derived from an EMBL/GenBank/DDBJ whole genome shotgun (WGS) entry which is preliminary data.</text>
</comment>
<evidence type="ECO:0000256" key="5">
    <source>
        <dbReference type="ARBA" id="ARBA00022989"/>
    </source>
</evidence>
<dbReference type="InterPro" id="IPR004813">
    <property type="entry name" value="OPT"/>
</dbReference>
<dbReference type="GO" id="GO:0016020">
    <property type="term" value="C:membrane"/>
    <property type="evidence" value="ECO:0007669"/>
    <property type="project" value="UniProtKB-SubCell"/>
</dbReference>
<sequence>MLVSQIVGTEMGCIISPCVFWLFDIDNPGFETPDSEYQVLYALVYRNVYLLGMQRFSCQRVVPSFALHSLQELLLLGAEKGLCLHSFSMAMAIPFYLGLYFAVDMKFESLLWMKSNKAQPEASGLICSDGIWTLPNGTYLHEVPVKKPKCQG</sequence>
<organism evidence="8 9">
    <name type="scientific">Dillenia turbinata</name>
    <dbReference type="NCBI Taxonomy" id="194707"/>
    <lineage>
        <taxon>Eukaryota</taxon>
        <taxon>Viridiplantae</taxon>
        <taxon>Streptophyta</taxon>
        <taxon>Embryophyta</taxon>
        <taxon>Tracheophyta</taxon>
        <taxon>Spermatophyta</taxon>
        <taxon>Magnoliopsida</taxon>
        <taxon>eudicotyledons</taxon>
        <taxon>Gunneridae</taxon>
        <taxon>Pentapetalae</taxon>
        <taxon>Dilleniales</taxon>
        <taxon>Dilleniaceae</taxon>
        <taxon>Dillenia</taxon>
    </lineage>
</organism>
<evidence type="ECO:0000256" key="1">
    <source>
        <dbReference type="ARBA" id="ARBA00004141"/>
    </source>
</evidence>
<dbReference type="PANTHER" id="PTHR31645">
    <property type="entry name" value="OLIGOPEPTIDE TRANSPORTER YGL114W-RELATED"/>
    <property type="match status" value="1"/>
</dbReference>
<dbReference type="PANTHER" id="PTHR31645:SF76">
    <property type="entry name" value="METAL-NICOTIANAMINE TRANSPORTER YSL8-RELATED"/>
    <property type="match status" value="1"/>
</dbReference>
<keyword evidence="6 7" id="KW-0472">Membrane</keyword>
<evidence type="ECO:0000256" key="4">
    <source>
        <dbReference type="ARBA" id="ARBA00022692"/>
    </source>
</evidence>
<keyword evidence="5 7" id="KW-1133">Transmembrane helix</keyword>
<comment type="subcellular location">
    <subcellularLocation>
        <location evidence="1">Membrane</location>
        <topology evidence="1">Multi-pass membrane protein</topology>
    </subcellularLocation>
</comment>
<gene>
    <name evidence="8" type="ORF">RJ641_004357</name>
</gene>
<dbReference type="GO" id="GO:0035673">
    <property type="term" value="F:oligopeptide transmembrane transporter activity"/>
    <property type="evidence" value="ECO:0007669"/>
    <property type="project" value="InterPro"/>
</dbReference>
<evidence type="ECO:0000313" key="9">
    <source>
        <dbReference type="Proteomes" id="UP001370490"/>
    </source>
</evidence>
<name>A0AAN8V8D1_9MAGN</name>
<accession>A0AAN8V8D1</accession>